<name>A0ABT8YT87_9HYPH</name>
<evidence type="ECO:0000313" key="1">
    <source>
        <dbReference type="EMBL" id="MDO6966933.1"/>
    </source>
</evidence>
<reference evidence="1" key="2">
    <citation type="submission" date="2023-07" db="EMBL/GenBank/DDBJ databases">
        <authorList>
            <person name="Shen H."/>
        </authorList>
    </citation>
    <scope>NUCLEOTIDE SEQUENCE</scope>
    <source>
        <strain evidence="1">TNR-22</strain>
    </source>
</reference>
<dbReference type="Proteomes" id="UP001174932">
    <property type="component" value="Unassembled WGS sequence"/>
</dbReference>
<gene>
    <name evidence="1" type="ORF">Q4481_23505</name>
</gene>
<organism evidence="1 2">
    <name type="scientific">Rhizobium alvei</name>
    <dbReference type="NCBI Taxonomy" id="1132659"/>
    <lineage>
        <taxon>Bacteria</taxon>
        <taxon>Pseudomonadati</taxon>
        <taxon>Pseudomonadota</taxon>
        <taxon>Alphaproteobacteria</taxon>
        <taxon>Hyphomicrobiales</taxon>
        <taxon>Rhizobiaceae</taxon>
        <taxon>Rhizobium/Agrobacterium group</taxon>
        <taxon>Rhizobium</taxon>
    </lineage>
</organism>
<reference evidence="1" key="1">
    <citation type="journal article" date="2015" name="Int. J. Syst. Evol. Microbiol.">
        <title>Rhizobium alvei sp. nov., isolated from a freshwater river.</title>
        <authorList>
            <person name="Sheu S.Y."/>
            <person name="Huang H.W."/>
            <person name="Young C.C."/>
            <person name="Chen W.M."/>
        </authorList>
    </citation>
    <scope>NUCLEOTIDE SEQUENCE</scope>
    <source>
        <strain evidence="1">TNR-22</strain>
    </source>
</reference>
<evidence type="ECO:0008006" key="3">
    <source>
        <dbReference type="Google" id="ProtNLM"/>
    </source>
</evidence>
<accession>A0ABT8YT87</accession>
<keyword evidence="2" id="KW-1185">Reference proteome</keyword>
<dbReference type="EMBL" id="JAUOZU010000024">
    <property type="protein sequence ID" value="MDO6966933.1"/>
    <property type="molecule type" value="Genomic_DNA"/>
</dbReference>
<protein>
    <recommendedName>
        <fullName evidence="3">Ribbon-helix-helix protein CopG domain-containing protein</fullName>
    </recommendedName>
</protein>
<comment type="caution">
    <text evidence="1">The sequence shown here is derived from an EMBL/GenBank/DDBJ whole genome shotgun (WGS) entry which is preliminary data.</text>
</comment>
<evidence type="ECO:0000313" key="2">
    <source>
        <dbReference type="Proteomes" id="UP001174932"/>
    </source>
</evidence>
<sequence length="66" mass="7778">MTQAKDSALSRRMGRKKQFQSRITLPLTDEMIKRIDQVRGEDEDRVTMIRSAIDAELERREKADKK</sequence>
<dbReference type="RefSeq" id="WP_304378863.1">
    <property type="nucleotide sequence ID" value="NZ_JAUOZU010000024.1"/>
</dbReference>
<proteinExistence type="predicted"/>